<dbReference type="NCBIfam" id="TIGR00407">
    <property type="entry name" value="proA"/>
    <property type="match status" value="1"/>
</dbReference>
<protein>
    <recommendedName>
        <fullName evidence="2">glutamate-5-semialdehyde dehydrogenase</fullName>
        <ecNumber evidence="2">1.2.1.41</ecNumber>
    </recommendedName>
</protein>
<dbReference type="Proteomes" id="UP000660262">
    <property type="component" value="Unassembled WGS sequence"/>
</dbReference>
<dbReference type="GO" id="GO:0005739">
    <property type="term" value="C:mitochondrion"/>
    <property type="evidence" value="ECO:0007669"/>
    <property type="project" value="TreeGrafter"/>
</dbReference>
<dbReference type="InterPro" id="IPR015590">
    <property type="entry name" value="Aldehyde_DH_dom"/>
</dbReference>
<dbReference type="EMBL" id="BNJQ01000043">
    <property type="protein sequence ID" value="GHP12573.1"/>
    <property type="molecule type" value="Genomic_DNA"/>
</dbReference>
<dbReference type="NCBIfam" id="NF001221">
    <property type="entry name" value="PRK00197.1"/>
    <property type="match status" value="1"/>
</dbReference>
<dbReference type="PANTHER" id="PTHR11063">
    <property type="entry name" value="GLUTAMATE SEMIALDEHYDE DEHYDROGENASE"/>
    <property type="match status" value="1"/>
</dbReference>
<keyword evidence="11" id="KW-1185">Reference proteome</keyword>
<keyword evidence="8" id="KW-0472">Membrane</keyword>
<dbReference type="HAMAP" id="MF_00412">
    <property type="entry name" value="ProA"/>
    <property type="match status" value="1"/>
</dbReference>
<dbReference type="PANTHER" id="PTHR11063:SF8">
    <property type="entry name" value="DELTA-1-PYRROLINE-5-CARBOXYLATE SYNTHASE"/>
    <property type="match status" value="1"/>
</dbReference>
<evidence type="ECO:0000256" key="1">
    <source>
        <dbReference type="ARBA" id="ARBA00004985"/>
    </source>
</evidence>
<evidence type="ECO:0000256" key="5">
    <source>
        <dbReference type="ARBA" id="ARBA00022857"/>
    </source>
</evidence>
<sequence>MGNSSSKNTIMAAAGDANANAAPNAVSPASLRAPPSAHCSHLASSARTASRVLQSLSGEKRVALLLRIADLLEERTNTIMAANADDVARADAQGTLPPATRQRLALKEGKIKQVAAGTRAVARQQEPIGRVVRRCKVMDDDEHGSGSLTLEKVTAPMGVLLVIFEARPDALPQIASLALKAGNGALLKGGREATQSNKAIHACIAQALTEFGVPPACITLVDTRDEVDGLLACHDTIDMVVPRGSNQLCTYVMENTKIPVLGHADGVCHVYVDKAADPLKANRILVDAKTDYPAACNAAETCLVHMDHFANPHGYGHRLLNKLTEEGIKVLAGPRMHAIAGCAQLPTTEDMHVEYGDLTLMMEVVDDVDAAIAHINANSSSHTECVVTEDEAVREKFLNAVDSACVFANCSTRFSDGFRFGLGAEVRLVFACLILFFFFVFVENGLLLAWLACAV</sequence>
<dbReference type="Gene3D" id="3.40.309.10">
    <property type="entry name" value="Aldehyde Dehydrogenase, Chain A, domain 2"/>
    <property type="match status" value="1"/>
</dbReference>
<comment type="caution">
    <text evidence="10">The sequence shown here is derived from an EMBL/GenBank/DDBJ whole genome shotgun (WGS) entry which is preliminary data.</text>
</comment>
<dbReference type="InterPro" id="IPR012134">
    <property type="entry name" value="Glu-5-SA_DH"/>
</dbReference>
<evidence type="ECO:0000256" key="6">
    <source>
        <dbReference type="ARBA" id="ARBA00023002"/>
    </source>
</evidence>
<name>A0A830I0I8_9CHLO</name>
<comment type="pathway">
    <text evidence="1">Amino-acid biosynthesis; L-proline biosynthesis; L-glutamate 5-semialdehyde from L-glutamate: step 2/2.</text>
</comment>
<dbReference type="PIRSF" id="PIRSF000151">
    <property type="entry name" value="GPR"/>
    <property type="match status" value="1"/>
</dbReference>
<evidence type="ECO:0000256" key="3">
    <source>
        <dbReference type="ARBA" id="ARBA00022605"/>
    </source>
</evidence>
<dbReference type="AlphaFoldDB" id="A0A830I0I8"/>
<evidence type="ECO:0000256" key="4">
    <source>
        <dbReference type="ARBA" id="ARBA00022650"/>
    </source>
</evidence>
<dbReference type="Pfam" id="PF00171">
    <property type="entry name" value="Aldedh"/>
    <property type="match status" value="1"/>
</dbReference>
<evidence type="ECO:0000313" key="10">
    <source>
        <dbReference type="EMBL" id="GHP12573.1"/>
    </source>
</evidence>
<keyword evidence="8" id="KW-0812">Transmembrane</keyword>
<evidence type="ECO:0000256" key="2">
    <source>
        <dbReference type="ARBA" id="ARBA00013002"/>
    </source>
</evidence>
<accession>A0A830I0I8</accession>
<dbReference type="InterPro" id="IPR016161">
    <property type="entry name" value="Ald_DH/histidinol_DH"/>
</dbReference>
<proteinExistence type="inferred from homology"/>
<feature type="transmembrane region" description="Helical" evidence="8">
    <location>
        <begin position="428"/>
        <end position="452"/>
    </location>
</feature>
<evidence type="ECO:0000259" key="9">
    <source>
        <dbReference type="Pfam" id="PF00171"/>
    </source>
</evidence>
<dbReference type="GO" id="GO:0050661">
    <property type="term" value="F:NADP binding"/>
    <property type="evidence" value="ECO:0007669"/>
    <property type="project" value="InterPro"/>
</dbReference>
<dbReference type="UniPathway" id="UPA00098">
    <property type="reaction ID" value="UER00360"/>
</dbReference>
<dbReference type="CDD" id="cd07079">
    <property type="entry name" value="ALDH_F18-19_ProA-GPR"/>
    <property type="match status" value="1"/>
</dbReference>
<dbReference type="SUPFAM" id="SSF53720">
    <property type="entry name" value="ALDH-like"/>
    <property type="match status" value="1"/>
</dbReference>
<dbReference type="InterPro" id="IPR000965">
    <property type="entry name" value="GPR_dom"/>
</dbReference>
<keyword evidence="4" id="KW-0641">Proline biosynthesis</keyword>
<dbReference type="GO" id="GO:0004350">
    <property type="term" value="F:glutamate-5-semialdehyde dehydrogenase activity"/>
    <property type="evidence" value="ECO:0007669"/>
    <property type="project" value="UniProtKB-EC"/>
</dbReference>
<dbReference type="EC" id="1.2.1.41" evidence="2"/>
<keyword evidence="5" id="KW-0521">NADP</keyword>
<dbReference type="GO" id="GO:0055129">
    <property type="term" value="P:L-proline biosynthetic process"/>
    <property type="evidence" value="ECO:0007669"/>
    <property type="project" value="UniProtKB-UniPathway"/>
</dbReference>
<feature type="domain" description="Aldehyde dehydrogenase" evidence="9">
    <location>
        <begin position="37"/>
        <end position="307"/>
    </location>
</feature>
<gene>
    <name evidence="10" type="ORF">PPROV_001130100</name>
</gene>
<keyword evidence="8" id="KW-1133">Transmembrane helix</keyword>
<comment type="catalytic activity">
    <reaction evidence="7">
        <text>L-glutamate 5-semialdehyde + phosphate + NADP(+) = L-glutamyl 5-phosphate + NADPH + H(+)</text>
        <dbReference type="Rhea" id="RHEA:19541"/>
        <dbReference type="ChEBI" id="CHEBI:15378"/>
        <dbReference type="ChEBI" id="CHEBI:43474"/>
        <dbReference type="ChEBI" id="CHEBI:57783"/>
        <dbReference type="ChEBI" id="CHEBI:58066"/>
        <dbReference type="ChEBI" id="CHEBI:58274"/>
        <dbReference type="ChEBI" id="CHEBI:58349"/>
        <dbReference type="EC" id="1.2.1.41"/>
    </reaction>
</comment>
<evidence type="ECO:0000313" key="11">
    <source>
        <dbReference type="Proteomes" id="UP000660262"/>
    </source>
</evidence>
<evidence type="ECO:0000256" key="7">
    <source>
        <dbReference type="ARBA" id="ARBA00049024"/>
    </source>
</evidence>
<keyword evidence="3" id="KW-0028">Amino-acid biosynthesis</keyword>
<dbReference type="InterPro" id="IPR016162">
    <property type="entry name" value="Ald_DH_N"/>
</dbReference>
<dbReference type="OrthoDB" id="1934954at2759"/>
<keyword evidence="6" id="KW-0560">Oxidoreductase</keyword>
<dbReference type="InterPro" id="IPR016163">
    <property type="entry name" value="Ald_DH_C"/>
</dbReference>
<evidence type="ECO:0000256" key="8">
    <source>
        <dbReference type="SAM" id="Phobius"/>
    </source>
</evidence>
<dbReference type="Gene3D" id="3.40.605.10">
    <property type="entry name" value="Aldehyde Dehydrogenase, Chain A, domain 1"/>
    <property type="match status" value="1"/>
</dbReference>
<reference evidence="10" key="1">
    <citation type="submission" date="2020-10" db="EMBL/GenBank/DDBJ databases">
        <title>Unveiling of a novel bifunctional photoreceptor, Dualchrome1, isolated from a cosmopolitan green alga.</title>
        <authorList>
            <person name="Suzuki S."/>
            <person name="Kawachi M."/>
        </authorList>
    </citation>
    <scope>NUCLEOTIDE SEQUENCE</scope>
    <source>
        <strain evidence="10">NIES 2893</strain>
    </source>
</reference>
<organism evidence="10 11">
    <name type="scientific">Pycnococcus provasolii</name>
    <dbReference type="NCBI Taxonomy" id="41880"/>
    <lineage>
        <taxon>Eukaryota</taxon>
        <taxon>Viridiplantae</taxon>
        <taxon>Chlorophyta</taxon>
        <taxon>Pseudoscourfieldiophyceae</taxon>
        <taxon>Pseudoscourfieldiales</taxon>
        <taxon>Pycnococcaceae</taxon>
        <taxon>Pycnococcus</taxon>
    </lineage>
</organism>